<comment type="caution">
    <text evidence="1">The sequence shown here is derived from an EMBL/GenBank/DDBJ whole genome shotgun (WGS) entry which is preliminary data.</text>
</comment>
<protein>
    <submittedName>
        <fullName evidence="1">Putative hydrocarbon binding protein</fullName>
    </submittedName>
</protein>
<keyword evidence="2" id="KW-1185">Reference proteome</keyword>
<sequence>MKESTVVDVSLNTAENIAEQTAEPRTVSIFGYELIREILLPEILGKDTPEILYWAGKRLARKYPLADFDEVVTFFHNASWGQLEIKKETKNELEIELLSPLLVSRVKSKSEHFFQLEAGFLAQQMEIQKEVVAEAFEHPIKKGNKVQFTVKWDIKDYIE</sequence>
<proteinExistence type="predicted"/>
<accession>A0A561DGV7</accession>
<dbReference type="InterPro" id="IPR019642">
    <property type="entry name" value="DUF2507"/>
</dbReference>
<evidence type="ECO:0000313" key="1">
    <source>
        <dbReference type="EMBL" id="TWE02597.1"/>
    </source>
</evidence>
<dbReference type="Proteomes" id="UP000319671">
    <property type="component" value="Unassembled WGS sequence"/>
</dbReference>
<dbReference type="SUPFAM" id="SSF111126">
    <property type="entry name" value="Ligand-binding domain in the NO signalling and Golgi transport"/>
    <property type="match status" value="1"/>
</dbReference>
<dbReference type="InterPro" id="IPR024096">
    <property type="entry name" value="NO_sig/Golgi_transp_ligand-bd"/>
</dbReference>
<evidence type="ECO:0000313" key="2">
    <source>
        <dbReference type="Proteomes" id="UP000319671"/>
    </source>
</evidence>
<dbReference type="Pfam" id="PF10702">
    <property type="entry name" value="DUF2507"/>
    <property type="match status" value="1"/>
</dbReference>
<gene>
    <name evidence="1" type="ORF">FB550_104143</name>
</gene>
<name>A0A561DGV7_9BACI</name>
<organism evidence="1 2">
    <name type="scientific">Neobacillus bataviensis</name>
    <dbReference type="NCBI Taxonomy" id="220685"/>
    <lineage>
        <taxon>Bacteria</taxon>
        <taxon>Bacillati</taxon>
        <taxon>Bacillota</taxon>
        <taxon>Bacilli</taxon>
        <taxon>Bacillales</taxon>
        <taxon>Bacillaceae</taxon>
        <taxon>Neobacillus</taxon>
    </lineage>
</organism>
<dbReference type="EMBL" id="VIVN01000004">
    <property type="protein sequence ID" value="TWE02597.1"/>
    <property type="molecule type" value="Genomic_DNA"/>
</dbReference>
<reference evidence="1 2" key="1">
    <citation type="submission" date="2019-06" db="EMBL/GenBank/DDBJ databases">
        <title>Sorghum-associated microbial communities from plants grown in Nebraska, USA.</title>
        <authorList>
            <person name="Schachtman D."/>
        </authorList>
    </citation>
    <scope>NUCLEOTIDE SEQUENCE [LARGE SCALE GENOMIC DNA]</scope>
    <source>
        <strain evidence="1 2">2482</strain>
    </source>
</reference>
<dbReference type="Gene3D" id="3.30.1380.20">
    <property type="entry name" value="Trafficking protein particle complex subunit 3"/>
    <property type="match status" value="1"/>
</dbReference>
<dbReference type="AlphaFoldDB" id="A0A561DGV7"/>